<name>A0A394D9G8_LUPAN</name>
<dbReference type="Proteomes" id="UP000188354">
    <property type="component" value="Unassembled WGS sequence"/>
</dbReference>
<proteinExistence type="predicted"/>
<keyword evidence="3" id="KW-1185">Reference proteome</keyword>
<dbReference type="EMBL" id="MLAU01005948">
    <property type="protein sequence ID" value="OIW20160.1"/>
    <property type="molecule type" value="Genomic_DNA"/>
</dbReference>
<sequence length="53" mass="5753">MVGLERVGLTPDMDVLDDESSEEEMVDARSDSLVDMAASERVESTVTPIVTQP</sequence>
<evidence type="ECO:0000256" key="1">
    <source>
        <dbReference type="SAM" id="MobiDB-lite"/>
    </source>
</evidence>
<evidence type="ECO:0000313" key="2">
    <source>
        <dbReference type="EMBL" id="OIW20160.1"/>
    </source>
</evidence>
<organism evidence="2 3">
    <name type="scientific">Lupinus angustifolius</name>
    <name type="common">Narrow-leaved blue lupine</name>
    <dbReference type="NCBI Taxonomy" id="3871"/>
    <lineage>
        <taxon>Eukaryota</taxon>
        <taxon>Viridiplantae</taxon>
        <taxon>Streptophyta</taxon>
        <taxon>Embryophyta</taxon>
        <taxon>Tracheophyta</taxon>
        <taxon>Spermatophyta</taxon>
        <taxon>Magnoliopsida</taxon>
        <taxon>eudicotyledons</taxon>
        <taxon>Gunneridae</taxon>
        <taxon>Pentapetalae</taxon>
        <taxon>rosids</taxon>
        <taxon>fabids</taxon>
        <taxon>Fabales</taxon>
        <taxon>Fabaceae</taxon>
        <taxon>Papilionoideae</taxon>
        <taxon>50 kb inversion clade</taxon>
        <taxon>genistoids sensu lato</taxon>
        <taxon>core genistoids</taxon>
        <taxon>Genisteae</taxon>
        <taxon>Lupinus</taxon>
    </lineage>
</organism>
<evidence type="ECO:0000313" key="3">
    <source>
        <dbReference type="Proteomes" id="UP000188354"/>
    </source>
</evidence>
<dbReference type="Gramene" id="OIW20160">
    <property type="protein sequence ID" value="OIW20160"/>
    <property type="gene ID" value="TanjilG_02962"/>
</dbReference>
<dbReference type="AlphaFoldDB" id="A0A394D9G8"/>
<accession>A0A394D9G8</accession>
<gene>
    <name evidence="2" type="ORF">TanjilG_02962</name>
</gene>
<protein>
    <submittedName>
        <fullName evidence="2">Uncharacterized protein</fullName>
    </submittedName>
</protein>
<feature type="region of interest" description="Disordered" evidence="1">
    <location>
        <begin position="1"/>
        <end position="22"/>
    </location>
</feature>
<comment type="caution">
    <text evidence="2">The sequence shown here is derived from an EMBL/GenBank/DDBJ whole genome shotgun (WGS) entry which is preliminary data.</text>
</comment>
<reference evidence="2 3" key="1">
    <citation type="journal article" date="2017" name="Plant Biotechnol. J.">
        <title>A comprehensive draft genome sequence for lupin (Lupinus angustifolius), an emerging health food: insights into plant-microbe interactions and legume evolution.</title>
        <authorList>
            <person name="Hane J.K."/>
            <person name="Ming Y."/>
            <person name="Kamphuis L.G."/>
            <person name="Nelson M.N."/>
            <person name="Garg G."/>
            <person name="Atkins C.A."/>
            <person name="Bayer P.E."/>
            <person name="Bravo A."/>
            <person name="Bringans S."/>
            <person name="Cannon S."/>
            <person name="Edwards D."/>
            <person name="Foley R."/>
            <person name="Gao L.L."/>
            <person name="Harrison M.J."/>
            <person name="Huang W."/>
            <person name="Hurgobin B."/>
            <person name="Li S."/>
            <person name="Liu C.W."/>
            <person name="McGrath A."/>
            <person name="Morahan G."/>
            <person name="Murray J."/>
            <person name="Weller J."/>
            <person name="Jian J."/>
            <person name="Singh K.B."/>
        </authorList>
    </citation>
    <scope>NUCLEOTIDE SEQUENCE [LARGE SCALE GENOMIC DNA]</scope>
    <source>
        <strain evidence="3">cv. Tanjil</strain>
        <tissue evidence="2">Whole plant</tissue>
    </source>
</reference>